<protein>
    <submittedName>
        <fullName evidence="1">Uncharacterized protein</fullName>
    </submittedName>
</protein>
<keyword evidence="3" id="KW-1185">Reference proteome</keyword>
<sequence>MNDSTPQSTDKAVQAWVYSLGSWSLVEDPVLNRPGAENDLSAGIKAGGYTVWTGVGKDYTMPLTLTVYSRLREPCYLAPVSYL</sequence>
<evidence type="ECO:0000313" key="3">
    <source>
        <dbReference type="Proteomes" id="UP001596915"/>
    </source>
</evidence>
<reference evidence="1" key="3">
    <citation type="submission" date="2024-09" db="EMBL/GenBank/DDBJ databases">
        <authorList>
            <person name="Sun Q."/>
            <person name="Mori K."/>
        </authorList>
    </citation>
    <scope>NUCLEOTIDE SEQUENCE</scope>
    <source>
        <strain evidence="1">JCM 12607</strain>
    </source>
</reference>
<dbReference type="Proteomes" id="UP001596915">
    <property type="component" value="Unassembled WGS sequence"/>
</dbReference>
<reference evidence="1" key="1">
    <citation type="journal article" date="2014" name="Int. J. Syst. Evol. Microbiol.">
        <title>Complete genome of a new Firmicutes species belonging to the dominant human colonic microbiota ('Ruminococcus bicirculans') reveals two chromosomes and a selective capacity to utilize plant glucans.</title>
        <authorList>
            <consortium name="NISC Comparative Sequencing Program"/>
            <person name="Wegmann U."/>
            <person name="Louis P."/>
            <person name="Goesmann A."/>
            <person name="Henrissat B."/>
            <person name="Duncan S.H."/>
            <person name="Flint H.J."/>
        </authorList>
    </citation>
    <scope>NUCLEOTIDE SEQUENCE</scope>
    <source>
        <strain evidence="1">JCM 12607</strain>
    </source>
</reference>
<dbReference type="EMBL" id="JBHTGL010000002">
    <property type="protein sequence ID" value="MFD0621652.1"/>
    <property type="molecule type" value="Genomic_DNA"/>
</dbReference>
<evidence type="ECO:0000313" key="2">
    <source>
        <dbReference type="EMBL" id="MFD0622541.1"/>
    </source>
</evidence>
<comment type="caution">
    <text evidence="1">The sequence shown here is derived from an EMBL/GenBank/DDBJ whole genome shotgun (WGS) entry which is preliminary data.</text>
</comment>
<reference evidence="3" key="2">
    <citation type="journal article" date="2019" name="Int. J. Syst. Evol. Microbiol.">
        <title>The Global Catalogue of Microorganisms (GCM) 10K type strain sequencing project: providing services to taxonomists for standard genome sequencing and annotation.</title>
        <authorList>
            <consortium name="The Broad Institute Genomics Platform"/>
            <consortium name="The Broad Institute Genome Sequencing Center for Infectious Disease"/>
            <person name="Wu L."/>
            <person name="Ma J."/>
        </authorList>
    </citation>
    <scope>NUCLEOTIDE SEQUENCE [LARGE SCALE GENOMIC DNA]</scope>
    <source>
        <strain evidence="3">JCM 12607</strain>
    </source>
</reference>
<organism evidence="1 3">
    <name type="scientific">Streptomyces sanglieri</name>
    <dbReference type="NCBI Taxonomy" id="193460"/>
    <lineage>
        <taxon>Bacteria</taxon>
        <taxon>Bacillati</taxon>
        <taxon>Actinomycetota</taxon>
        <taxon>Actinomycetes</taxon>
        <taxon>Kitasatosporales</taxon>
        <taxon>Streptomycetaceae</taxon>
        <taxon>Streptomyces</taxon>
    </lineage>
</organism>
<accession>A0ABW2WJS6</accession>
<dbReference type="EMBL" id="JBHTGL010000008">
    <property type="protein sequence ID" value="MFD0622541.1"/>
    <property type="molecule type" value="Genomic_DNA"/>
</dbReference>
<gene>
    <name evidence="1" type="ORF">ACFQ2K_01365</name>
    <name evidence="2" type="ORF">ACFQ2K_06545</name>
</gene>
<proteinExistence type="predicted"/>
<name>A0ABW2WJS6_9ACTN</name>
<evidence type="ECO:0000313" key="1">
    <source>
        <dbReference type="EMBL" id="MFD0621652.1"/>
    </source>
</evidence>